<dbReference type="Pfam" id="PF00005">
    <property type="entry name" value="ABC_tran"/>
    <property type="match status" value="1"/>
</dbReference>
<gene>
    <name evidence="6" type="ORF">BHF71_10330</name>
</gene>
<dbReference type="InterPro" id="IPR027417">
    <property type="entry name" value="P-loop_NTPase"/>
</dbReference>
<feature type="domain" description="ABC transporter" evidence="5">
    <location>
        <begin position="19"/>
        <end position="56"/>
    </location>
</feature>
<reference evidence="6 7" key="1">
    <citation type="submission" date="2016-09" db="EMBL/GenBank/DDBJ databases">
        <title>Draft genome sequence for the type strain of Vulcanibacillus modesticaldus BR, a strictly anaerobic, moderately thermophilic, and nitrate-reducing bacterium from deep sea-hydrothermal vents of the Mid-Atlantic Ridge.</title>
        <authorList>
            <person name="Abin C.A."/>
            <person name="Hollibaugh J.T."/>
        </authorList>
    </citation>
    <scope>NUCLEOTIDE SEQUENCE [LARGE SCALE GENOMIC DNA]</scope>
    <source>
        <strain evidence="6 7">BR</strain>
    </source>
</reference>
<keyword evidence="4" id="KW-0067">ATP-binding</keyword>
<dbReference type="SUPFAM" id="SSF52540">
    <property type="entry name" value="P-loop containing nucleoside triphosphate hydrolases"/>
    <property type="match status" value="1"/>
</dbReference>
<evidence type="ECO:0000313" key="7">
    <source>
        <dbReference type="Proteomes" id="UP000243739"/>
    </source>
</evidence>
<keyword evidence="7" id="KW-1185">Reference proteome</keyword>
<dbReference type="PANTHER" id="PTHR42711:SF5">
    <property type="entry name" value="ABC TRANSPORTER ATP-BINDING PROTEIN NATA"/>
    <property type="match status" value="1"/>
</dbReference>
<evidence type="ECO:0000256" key="1">
    <source>
        <dbReference type="ARBA" id="ARBA00005417"/>
    </source>
</evidence>
<accession>A0A1D2YT06</accession>
<dbReference type="Proteomes" id="UP000243739">
    <property type="component" value="Unassembled WGS sequence"/>
</dbReference>
<dbReference type="OrthoDB" id="9804819at2"/>
<evidence type="ECO:0000313" key="6">
    <source>
        <dbReference type="EMBL" id="OEF98820.1"/>
    </source>
</evidence>
<dbReference type="Gene3D" id="3.40.50.300">
    <property type="entry name" value="P-loop containing nucleotide triphosphate hydrolases"/>
    <property type="match status" value="1"/>
</dbReference>
<proteinExistence type="inferred from homology"/>
<name>A0A1D2YT06_9BACI</name>
<protein>
    <recommendedName>
        <fullName evidence="5">ABC transporter domain-containing protein</fullName>
    </recommendedName>
</protein>
<sequence>MIEINNLEKAYKKGDKKALNDVSFTIERGIFGLLGHNGAEKTTLMNILTTLLEPTSRKRYAFC</sequence>
<comment type="similarity">
    <text evidence="1">Belongs to the ABC transporter superfamily.</text>
</comment>
<dbReference type="RefSeq" id="WP_069657303.1">
    <property type="nucleotide sequence ID" value="NZ_MIJF01000052.1"/>
</dbReference>
<dbReference type="STRING" id="337097.BHF71_10330"/>
<evidence type="ECO:0000256" key="2">
    <source>
        <dbReference type="ARBA" id="ARBA00022448"/>
    </source>
</evidence>
<comment type="caution">
    <text evidence="6">The sequence shown here is derived from an EMBL/GenBank/DDBJ whole genome shotgun (WGS) entry which is preliminary data.</text>
</comment>
<dbReference type="InterPro" id="IPR003439">
    <property type="entry name" value="ABC_transporter-like_ATP-bd"/>
</dbReference>
<dbReference type="GO" id="GO:0005524">
    <property type="term" value="F:ATP binding"/>
    <property type="evidence" value="ECO:0007669"/>
    <property type="project" value="UniProtKB-KW"/>
</dbReference>
<dbReference type="PANTHER" id="PTHR42711">
    <property type="entry name" value="ABC TRANSPORTER ATP-BINDING PROTEIN"/>
    <property type="match status" value="1"/>
</dbReference>
<dbReference type="AlphaFoldDB" id="A0A1D2YT06"/>
<evidence type="ECO:0000256" key="4">
    <source>
        <dbReference type="ARBA" id="ARBA00022840"/>
    </source>
</evidence>
<dbReference type="InterPro" id="IPR050763">
    <property type="entry name" value="ABC_transporter_ATP-binding"/>
</dbReference>
<keyword evidence="2" id="KW-0813">Transport</keyword>
<organism evidence="6 7">
    <name type="scientific">Vulcanibacillus modesticaldus</name>
    <dbReference type="NCBI Taxonomy" id="337097"/>
    <lineage>
        <taxon>Bacteria</taxon>
        <taxon>Bacillati</taxon>
        <taxon>Bacillota</taxon>
        <taxon>Bacilli</taxon>
        <taxon>Bacillales</taxon>
        <taxon>Bacillaceae</taxon>
        <taxon>Vulcanibacillus</taxon>
    </lineage>
</organism>
<evidence type="ECO:0000259" key="5">
    <source>
        <dbReference type="Pfam" id="PF00005"/>
    </source>
</evidence>
<evidence type="ECO:0000256" key="3">
    <source>
        <dbReference type="ARBA" id="ARBA00022741"/>
    </source>
</evidence>
<dbReference type="GO" id="GO:0016887">
    <property type="term" value="F:ATP hydrolysis activity"/>
    <property type="evidence" value="ECO:0007669"/>
    <property type="project" value="InterPro"/>
</dbReference>
<dbReference type="EMBL" id="MIJF01000052">
    <property type="protein sequence ID" value="OEF98820.1"/>
    <property type="molecule type" value="Genomic_DNA"/>
</dbReference>
<keyword evidence="3" id="KW-0547">Nucleotide-binding</keyword>